<accession>A0A7S3JHA8</accession>
<dbReference type="AlphaFoldDB" id="A0A7S3JHA8"/>
<reference evidence="1" key="1">
    <citation type="submission" date="2021-01" db="EMBL/GenBank/DDBJ databases">
        <authorList>
            <person name="Corre E."/>
            <person name="Pelletier E."/>
            <person name="Niang G."/>
            <person name="Scheremetjew M."/>
            <person name="Finn R."/>
            <person name="Kale V."/>
            <person name="Holt S."/>
            <person name="Cochrane G."/>
            <person name="Meng A."/>
            <person name="Brown T."/>
            <person name="Cohen L."/>
        </authorList>
    </citation>
    <scope>NUCLEOTIDE SEQUENCE</scope>
    <source>
        <strain evidence="1">FSP1.4</strain>
    </source>
</reference>
<evidence type="ECO:0000313" key="1">
    <source>
        <dbReference type="EMBL" id="CAE0353439.1"/>
    </source>
</evidence>
<proteinExistence type="predicted"/>
<sequence>MSSRVTSIFDSSYLSILLSSRARLVSLVMWLRMFSIGLMSSWSLATLFLEPFTRFLIDVMIARMLSPRMPRLTSQPSTKMNETMVIDRDVPHIEGLLTVIRNIV</sequence>
<dbReference type="EMBL" id="HBII01029753">
    <property type="protein sequence ID" value="CAE0353439.1"/>
    <property type="molecule type" value="Transcribed_RNA"/>
</dbReference>
<name>A0A7S3JHA8_9SPIT</name>
<organism evidence="1">
    <name type="scientific">Euplotes harpa</name>
    <dbReference type="NCBI Taxonomy" id="151035"/>
    <lineage>
        <taxon>Eukaryota</taxon>
        <taxon>Sar</taxon>
        <taxon>Alveolata</taxon>
        <taxon>Ciliophora</taxon>
        <taxon>Intramacronucleata</taxon>
        <taxon>Spirotrichea</taxon>
        <taxon>Hypotrichia</taxon>
        <taxon>Euplotida</taxon>
        <taxon>Euplotidae</taxon>
        <taxon>Euplotes</taxon>
    </lineage>
</organism>
<gene>
    <name evidence="1" type="ORF">EHAR0213_LOCUS12355</name>
</gene>
<protein>
    <submittedName>
        <fullName evidence="1">Uncharacterized protein</fullName>
    </submittedName>
</protein>